<dbReference type="AlphaFoldDB" id="A0A256IL45"/>
<dbReference type="Proteomes" id="UP000293073">
    <property type="component" value="Plasmid megaplasmid"/>
</dbReference>
<name>A0A256IL45_HALEZ</name>
<reference evidence="9" key="2">
    <citation type="submission" date="2017-05" db="EMBL/GenBank/DDBJ databases">
        <authorList>
            <person name="Song R."/>
            <person name="Chenine A.L."/>
            <person name="Ruprecht R.M."/>
        </authorList>
    </citation>
    <scope>NUCLEOTIDE SEQUENCE</scope>
    <source>
        <strain evidence="9">LD3</strain>
    </source>
</reference>
<dbReference type="InterPro" id="IPR006089">
    <property type="entry name" value="Acyl-CoA_DH_CS"/>
</dbReference>
<dbReference type="InterPro" id="IPR052904">
    <property type="entry name" value="Acyl-CoA_dehydrogenase-like"/>
</dbReference>
<dbReference type="Proteomes" id="UP000216409">
    <property type="component" value="Unassembled WGS sequence"/>
</dbReference>
<reference evidence="12" key="4">
    <citation type="submission" date="2019-01" db="EMBL/GenBank/DDBJ databases">
        <title>Complete genome of Halorubrum ezzemoulense strain FB21.</title>
        <authorList>
            <person name="Feng Y."/>
            <person name="Louyakis A.S."/>
            <person name="Papke R.T."/>
            <person name="Gogarten J.P."/>
        </authorList>
    </citation>
    <scope>NUCLEOTIDE SEQUENCE [LARGE SCALE GENOMIC DNA]</scope>
    <source>
        <strain evidence="12">Fb21</strain>
        <plasmid evidence="12">megaPlasmid</plasmid>
    </source>
</reference>
<geneLocation type="plasmid" evidence="10">
    <name>megaplasmid</name>
</geneLocation>
<dbReference type="RefSeq" id="WP_094519922.1">
    <property type="nucleotide sequence ID" value="NZ_CP034941.1"/>
</dbReference>
<dbReference type="InterPro" id="IPR009075">
    <property type="entry name" value="AcylCo_DH/oxidase_C"/>
</dbReference>
<dbReference type="Pfam" id="PF02770">
    <property type="entry name" value="Acyl-CoA_dh_M"/>
    <property type="match status" value="1"/>
</dbReference>
<sequence length="609" mass="67997">MVEPPIEYEQFEEGRHVNYWDLNPVLQEEARRLYPDDEFGWAEEKLQEFGHIVGHTIADNADRIDRHGPTLQSHDKYGKLLNQVEYHPDQLENERLIYEHGIVADAFKPPEGRDEPVGLLHTLTEQLLLSYADTGLVCAQSMTAGVALTLRNHDHTEDYTEYLDQLASTDYETVIEGAMFLTEEQGGSDVGAAETDAEPVVAPHQATESSAAQAKATQDGGELQTREYKLTGEKWFCSNIDAQGTLALARRPDAPDGTRGLSLFLVPHELPSGELNEQRYRRLKDKLGTESVPTGEVEFDGTTGYLVGEPERGFKYMTTMVNWERVTNSVGAVGIIGRLLLESKVKAANRDAFGQAIQDFPLMQRDLVEMAVDHEATLTFAMEAARWLDRYERDHGDDDAFQLMRLLVPVSKHVTTRKAVETASYAMEIQGGNGYVDDFVTHRLYRDAQVLPIWEGTANILSLDVLRAMEKEAAHEALLPLVSGYLDNVEHPYLQPLAETVQAEFEQLQEALLGLATTDDESAQYAAKDVTEYIYDVVTASILLSRAQEHLDDGDARKAIVANLFVERELASDSPGVQTDATPAMEYFDAIVQYDSLDDTKLPEQPVTT</sequence>
<keyword evidence="10" id="KW-0614">Plasmid</keyword>
<comment type="cofactor">
    <cofactor evidence="1 5">
        <name>FAD</name>
        <dbReference type="ChEBI" id="CHEBI:57692"/>
    </cofactor>
</comment>
<keyword evidence="3 5" id="KW-0285">Flavoprotein</keyword>
<dbReference type="PANTHER" id="PTHR42707:SF2">
    <property type="entry name" value="ACD11 DEHYDROGENASE"/>
    <property type="match status" value="1"/>
</dbReference>
<dbReference type="InterPro" id="IPR041504">
    <property type="entry name" value="AidB_N"/>
</dbReference>
<dbReference type="PROSITE" id="PS00073">
    <property type="entry name" value="ACYL_COA_DH_2"/>
    <property type="match status" value="1"/>
</dbReference>
<accession>A0A256IL45</accession>
<dbReference type="SUPFAM" id="SSF56645">
    <property type="entry name" value="Acyl-CoA dehydrogenase NM domain-like"/>
    <property type="match status" value="1"/>
</dbReference>
<organism evidence="9 11">
    <name type="scientific">Halorubrum ezzemoulense</name>
    <name type="common">Halorubrum chaoviator</name>
    <dbReference type="NCBI Taxonomy" id="337243"/>
    <lineage>
        <taxon>Archaea</taxon>
        <taxon>Methanobacteriati</taxon>
        <taxon>Methanobacteriota</taxon>
        <taxon>Stenosarchaea group</taxon>
        <taxon>Halobacteria</taxon>
        <taxon>Halobacteriales</taxon>
        <taxon>Haloferacaceae</taxon>
        <taxon>Halorubrum</taxon>
    </lineage>
</organism>
<gene>
    <name evidence="9" type="ORF">DJ83_17370</name>
    <name evidence="10" type="ORF">EO776_15840</name>
</gene>
<evidence type="ECO:0000313" key="12">
    <source>
        <dbReference type="Proteomes" id="UP000293073"/>
    </source>
</evidence>
<dbReference type="PANTHER" id="PTHR42707">
    <property type="entry name" value="ACYL-COA DEHYDROGENASE"/>
    <property type="match status" value="1"/>
</dbReference>
<dbReference type="EMBL" id="CP034941">
    <property type="protein sequence ID" value="QAY21472.1"/>
    <property type="molecule type" value="Genomic_DNA"/>
</dbReference>
<dbReference type="Gene3D" id="6.10.250.600">
    <property type="match status" value="1"/>
</dbReference>
<comment type="similarity">
    <text evidence="2 5">Belongs to the acyl-CoA dehydrogenase family.</text>
</comment>
<evidence type="ECO:0000259" key="6">
    <source>
        <dbReference type="Pfam" id="PF00441"/>
    </source>
</evidence>
<dbReference type="EMBL" id="NHOW01000220">
    <property type="protein sequence ID" value="OYR57288.1"/>
    <property type="molecule type" value="Genomic_DNA"/>
</dbReference>
<evidence type="ECO:0000259" key="8">
    <source>
        <dbReference type="Pfam" id="PF18158"/>
    </source>
</evidence>
<evidence type="ECO:0000313" key="10">
    <source>
        <dbReference type="EMBL" id="QAY21472.1"/>
    </source>
</evidence>
<evidence type="ECO:0000256" key="4">
    <source>
        <dbReference type="ARBA" id="ARBA00022827"/>
    </source>
</evidence>
<dbReference type="GeneID" id="301361318"/>
<dbReference type="InterPro" id="IPR006091">
    <property type="entry name" value="Acyl-CoA_Oxase/DH_mid-dom"/>
</dbReference>
<dbReference type="KEGG" id="hezz:EO776_15840"/>
<keyword evidence="4 5" id="KW-0274">FAD</keyword>
<geneLocation type="plasmid" evidence="12">
    <name>megaPlasmid</name>
</geneLocation>
<evidence type="ECO:0000256" key="1">
    <source>
        <dbReference type="ARBA" id="ARBA00001974"/>
    </source>
</evidence>
<evidence type="ECO:0000256" key="5">
    <source>
        <dbReference type="RuleBase" id="RU362125"/>
    </source>
</evidence>
<evidence type="ECO:0000259" key="7">
    <source>
        <dbReference type="Pfam" id="PF02770"/>
    </source>
</evidence>
<dbReference type="InterPro" id="IPR009100">
    <property type="entry name" value="AcylCoA_DH/oxidase_NM_dom_sf"/>
</dbReference>
<keyword evidence="5" id="KW-0560">Oxidoreductase</keyword>
<evidence type="ECO:0000256" key="2">
    <source>
        <dbReference type="ARBA" id="ARBA00009347"/>
    </source>
</evidence>
<reference evidence="10" key="3">
    <citation type="journal article" date="2019" name="Microbiol. Resour. Announc.">
        <title>Complete Genome Sequence of Halorubrum ezzemoulense Strain Fb21.</title>
        <authorList>
            <person name="Feng Y."/>
            <person name="Louyakis A.S."/>
            <person name="Makkay A.M."/>
            <person name="Guerrero R.O."/>
            <person name="Papke R.T."/>
            <person name="Gogarten J.P."/>
        </authorList>
    </citation>
    <scope>NUCLEOTIDE SEQUENCE</scope>
    <source>
        <strain evidence="10">Fb21</strain>
        <plasmid evidence="10">megaplasmid</plasmid>
    </source>
</reference>
<feature type="domain" description="Acyl-CoA dehydrogenase/oxidase C-terminal" evidence="6">
    <location>
        <begin position="312"/>
        <end position="469"/>
    </location>
</feature>
<feature type="domain" description="Adaptive response protein AidB N-terminal" evidence="8">
    <location>
        <begin position="12"/>
        <end position="172"/>
    </location>
</feature>
<dbReference type="GO" id="GO:0003995">
    <property type="term" value="F:acyl-CoA dehydrogenase activity"/>
    <property type="evidence" value="ECO:0007669"/>
    <property type="project" value="InterPro"/>
</dbReference>
<evidence type="ECO:0000313" key="9">
    <source>
        <dbReference type="EMBL" id="OYR57288.1"/>
    </source>
</evidence>
<proteinExistence type="inferred from homology"/>
<dbReference type="SUPFAM" id="SSF47203">
    <property type="entry name" value="Acyl-CoA dehydrogenase C-terminal domain-like"/>
    <property type="match status" value="1"/>
</dbReference>
<dbReference type="InterPro" id="IPR036250">
    <property type="entry name" value="AcylCo_DH-like_C"/>
</dbReference>
<dbReference type="Pfam" id="PF18158">
    <property type="entry name" value="AidB_N"/>
    <property type="match status" value="1"/>
</dbReference>
<dbReference type="Pfam" id="PF00441">
    <property type="entry name" value="Acyl-CoA_dh_1"/>
    <property type="match status" value="1"/>
</dbReference>
<feature type="domain" description="Acyl-CoA oxidase/dehydrogenase middle" evidence="7">
    <location>
        <begin position="178"/>
        <end position="301"/>
    </location>
</feature>
<dbReference type="Gene3D" id="1.20.140.10">
    <property type="entry name" value="Butyryl-CoA Dehydrogenase, subunit A, domain 3"/>
    <property type="match status" value="1"/>
</dbReference>
<dbReference type="Gene3D" id="2.40.110.20">
    <property type="match status" value="1"/>
</dbReference>
<evidence type="ECO:0000256" key="3">
    <source>
        <dbReference type="ARBA" id="ARBA00022630"/>
    </source>
</evidence>
<protein>
    <submittedName>
        <fullName evidence="9">Acyl-CoA dehydrogenase</fullName>
    </submittedName>
</protein>
<reference evidence="9 11" key="1">
    <citation type="journal article" date="2014" name="Front. Microbiol.">
        <title>Population and genomic analysis of the genus Halorubrum.</title>
        <authorList>
            <person name="Fullmer M.S."/>
            <person name="Soucy S.M."/>
            <person name="Swithers K.S."/>
            <person name="Makkay A.M."/>
            <person name="Wheeler R."/>
            <person name="Ventosa A."/>
            <person name="Gogarten J.P."/>
            <person name="Papke R.T."/>
        </authorList>
    </citation>
    <scope>NUCLEOTIDE SEQUENCE [LARGE SCALE GENOMIC DNA]</scope>
    <source>
        <strain evidence="9 11">LD3</strain>
    </source>
</reference>
<evidence type="ECO:0000313" key="11">
    <source>
        <dbReference type="Proteomes" id="UP000216409"/>
    </source>
</evidence>